<dbReference type="AlphaFoldDB" id="A0A1L9S694"/>
<dbReference type="STRING" id="1073090.A0A1L9S694"/>
<sequence length="652" mass="72119">MDTHHLPSLQPPSVDFIDNRLPRYHPVFVDPPARYDAMSGQYVVANVQTVVPRPVNASTTPHGPSTFDTRAPRPALKDPQTYRFWNDIFPEAMHSFQCKSEAPRGVSGTAYNIRGQRDWKAVYEILQAARDQYKQEGLFRRTRRKMADHVGPAVEAVDVASTVVPDSVYSTPILGSLAVLLNAVKTAAGVRNEVLGSLDSLIPTFSTAELFLGVFQEDVNIREAARQLTVSTLVAIEQAIAFFLRHEIRKAGKAILQGADYEKKLLESLQAIGRRSAVLADEAQKSHIYQSHLDSIEARRTQRSLLDGQQRSADTLNSIHRLLVDHVQQKSQLRAAEQEILMLRAENVRLRSTSPFEPGGWIPSPAQTTPSTTVYLSQAALRQVLDIAEGSATDTEFVNDRKEMLPWRQRAHAEQVVNTQQFQDWIVSPYSAKLLVHWDFQLPECIAGISPLSVLCTTLSQALGAQERFLSAVFFCGRHVETAREQEALDEDSDGSRSSSSSSSRSSSGGRSLLNSLILQLLDQQAFDTRSLSQQVAMSVVQQGQLDELIHLLVCMVRQVPETTTLFCIVDGVAFFERTEFQDESLRVLSALLALVHDQAVSATVKVLFTSSPGTEIVRAAFEPEDLLLDVSGLPGGGELGEERLLRALRGA</sequence>
<dbReference type="EMBL" id="KV878357">
    <property type="protein sequence ID" value="OJJ42681.1"/>
    <property type="molecule type" value="Genomic_DNA"/>
</dbReference>
<feature type="compositionally biased region" description="Low complexity" evidence="2">
    <location>
        <begin position="496"/>
        <end position="511"/>
    </location>
</feature>
<accession>A0A1L9S694</accession>
<dbReference type="VEuPathDB" id="FungiDB:ASPZODRAFT_137067"/>
<dbReference type="PANTHER" id="PTHR40619">
    <property type="entry name" value="FUNGAL STAND N-TERMINAL GOODBYE DOMAIN-CONTAINING PROTEIN"/>
    <property type="match status" value="1"/>
</dbReference>
<dbReference type="GeneID" id="34610670"/>
<feature type="region of interest" description="Disordered" evidence="2">
    <location>
        <begin position="54"/>
        <end position="73"/>
    </location>
</feature>
<dbReference type="Proteomes" id="UP000184188">
    <property type="component" value="Unassembled WGS sequence"/>
</dbReference>
<dbReference type="PANTHER" id="PTHR40619:SF3">
    <property type="entry name" value="FUNGAL STAND N-TERMINAL GOODBYE DOMAIN-CONTAINING PROTEIN"/>
    <property type="match status" value="1"/>
</dbReference>
<reference evidence="4" key="1">
    <citation type="journal article" date="2017" name="Genome Biol.">
        <title>Comparative genomics reveals high biological diversity and specific adaptations in the industrially and medically important fungal genus Aspergillus.</title>
        <authorList>
            <person name="de Vries R.P."/>
            <person name="Riley R."/>
            <person name="Wiebenga A."/>
            <person name="Aguilar-Osorio G."/>
            <person name="Amillis S."/>
            <person name="Uchima C.A."/>
            <person name="Anderluh G."/>
            <person name="Asadollahi M."/>
            <person name="Askin M."/>
            <person name="Barry K."/>
            <person name="Battaglia E."/>
            <person name="Bayram O."/>
            <person name="Benocci T."/>
            <person name="Braus-Stromeyer S.A."/>
            <person name="Caldana C."/>
            <person name="Canovas D."/>
            <person name="Cerqueira G.C."/>
            <person name="Chen F."/>
            <person name="Chen W."/>
            <person name="Choi C."/>
            <person name="Clum A."/>
            <person name="Dos Santos R.A."/>
            <person name="Damasio A.R."/>
            <person name="Diallinas G."/>
            <person name="Emri T."/>
            <person name="Fekete E."/>
            <person name="Flipphi M."/>
            <person name="Freyberg S."/>
            <person name="Gallo A."/>
            <person name="Gournas C."/>
            <person name="Habgood R."/>
            <person name="Hainaut M."/>
            <person name="Harispe M.L."/>
            <person name="Henrissat B."/>
            <person name="Hilden K.S."/>
            <person name="Hope R."/>
            <person name="Hossain A."/>
            <person name="Karabika E."/>
            <person name="Karaffa L."/>
            <person name="Karanyi Z."/>
            <person name="Krasevec N."/>
            <person name="Kuo A."/>
            <person name="Kusch H."/>
            <person name="LaButti K."/>
            <person name="Lagendijk E.L."/>
            <person name="Lapidus A."/>
            <person name="Levasseur A."/>
            <person name="Lindquist E."/>
            <person name="Lipzen A."/>
            <person name="Logrieco A.F."/>
            <person name="MacCabe A."/>
            <person name="Maekelae M.R."/>
            <person name="Malavazi I."/>
            <person name="Melin P."/>
            <person name="Meyer V."/>
            <person name="Mielnichuk N."/>
            <person name="Miskei M."/>
            <person name="Molnar A.P."/>
            <person name="Mule G."/>
            <person name="Ngan C.Y."/>
            <person name="Orejas M."/>
            <person name="Orosz E."/>
            <person name="Ouedraogo J.P."/>
            <person name="Overkamp K.M."/>
            <person name="Park H.-S."/>
            <person name="Perrone G."/>
            <person name="Piumi F."/>
            <person name="Punt P.J."/>
            <person name="Ram A.F."/>
            <person name="Ramon A."/>
            <person name="Rauscher S."/>
            <person name="Record E."/>
            <person name="Riano-Pachon D.M."/>
            <person name="Robert V."/>
            <person name="Roehrig J."/>
            <person name="Ruller R."/>
            <person name="Salamov A."/>
            <person name="Salih N.S."/>
            <person name="Samson R.A."/>
            <person name="Sandor E."/>
            <person name="Sanguinetti M."/>
            <person name="Schuetze T."/>
            <person name="Sepcic K."/>
            <person name="Shelest E."/>
            <person name="Sherlock G."/>
            <person name="Sophianopoulou V."/>
            <person name="Squina F.M."/>
            <person name="Sun H."/>
            <person name="Susca A."/>
            <person name="Todd R.B."/>
            <person name="Tsang A."/>
            <person name="Unkles S.E."/>
            <person name="van de Wiele N."/>
            <person name="van Rossen-Uffink D."/>
            <person name="Oliveira J.V."/>
            <person name="Vesth T.C."/>
            <person name="Visser J."/>
            <person name="Yu J.-H."/>
            <person name="Zhou M."/>
            <person name="Andersen M.R."/>
            <person name="Archer D.B."/>
            <person name="Baker S.E."/>
            <person name="Benoit I."/>
            <person name="Brakhage A.A."/>
            <person name="Braus G.H."/>
            <person name="Fischer R."/>
            <person name="Frisvad J.C."/>
            <person name="Goldman G.H."/>
            <person name="Houbraken J."/>
            <person name="Oakley B."/>
            <person name="Pocsi I."/>
            <person name="Scazzocchio C."/>
            <person name="Seiboth B."/>
            <person name="vanKuyk P.A."/>
            <person name="Wortman J."/>
            <person name="Dyer P.S."/>
            <person name="Grigoriev I.V."/>
        </authorList>
    </citation>
    <scope>NUCLEOTIDE SEQUENCE [LARGE SCALE GENOMIC DNA]</scope>
    <source>
        <strain evidence="4">CBS 506.65</strain>
    </source>
</reference>
<protein>
    <submittedName>
        <fullName evidence="3">Uncharacterized protein</fullName>
    </submittedName>
</protein>
<evidence type="ECO:0000313" key="3">
    <source>
        <dbReference type="EMBL" id="OJJ42681.1"/>
    </source>
</evidence>
<dbReference type="OrthoDB" id="5419927at2759"/>
<name>A0A1L9S694_9EURO</name>
<evidence type="ECO:0000256" key="2">
    <source>
        <dbReference type="SAM" id="MobiDB-lite"/>
    </source>
</evidence>
<gene>
    <name evidence="3" type="ORF">ASPZODRAFT_137067</name>
</gene>
<proteinExistence type="predicted"/>
<feature type="compositionally biased region" description="Polar residues" evidence="2">
    <location>
        <begin position="56"/>
        <end position="68"/>
    </location>
</feature>
<dbReference type="RefSeq" id="XP_022577191.1">
    <property type="nucleotide sequence ID" value="XM_022724205.1"/>
</dbReference>
<feature type="region of interest" description="Disordered" evidence="2">
    <location>
        <begin position="486"/>
        <end position="511"/>
    </location>
</feature>
<organism evidence="3 4">
    <name type="scientific">Penicilliopsis zonata CBS 506.65</name>
    <dbReference type="NCBI Taxonomy" id="1073090"/>
    <lineage>
        <taxon>Eukaryota</taxon>
        <taxon>Fungi</taxon>
        <taxon>Dikarya</taxon>
        <taxon>Ascomycota</taxon>
        <taxon>Pezizomycotina</taxon>
        <taxon>Eurotiomycetes</taxon>
        <taxon>Eurotiomycetidae</taxon>
        <taxon>Eurotiales</taxon>
        <taxon>Aspergillaceae</taxon>
        <taxon>Penicilliopsis</taxon>
    </lineage>
</organism>
<keyword evidence="1" id="KW-0175">Coiled coil</keyword>
<feature type="coiled-coil region" evidence="1">
    <location>
        <begin position="326"/>
        <end position="353"/>
    </location>
</feature>
<keyword evidence="4" id="KW-1185">Reference proteome</keyword>
<evidence type="ECO:0000256" key="1">
    <source>
        <dbReference type="SAM" id="Coils"/>
    </source>
</evidence>
<evidence type="ECO:0000313" key="4">
    <source>
        <dbReference type="Proteomes" id="UP000184188"/>
    </source>
</evidence>